<evidence type="ECO:0000256" key="1">
    <source>
        <dbReference type="SAM" id="MobiDB-lite"/>
    </source>
</evidence>
<dbReference type="AlphaFoldDB" id="A0A6H5HKT1"/>
<protein>
    <submittedName>
        <fullName evidence="2">Uncharacterized protein</fullName>
    </submittedName>
</protein>
<organism evidence="2 3">
    <name type="scientific">Nesidiocoris tenuis</name>
    <dbReference type="NCBI Taxonomy" id="355587"/>
    <lineage>
        <taxon>Eukaryota</taxon>
        <taxon>Metazoa</taxon>
        <taxon>Ecdysozoa</taxon>
        <taxon>Arthropoda</taxon>
        <taxon>Hexapoda</taxon>
        <taxon>Insecta</taxon>
        <taxon>Pterygota</taxon>
        <taxon>Neoptera</taxon>
        <taxon>Paraneoptera</taxon>
        <taxon>Hemiptera</taxon>
        <taxon>Heteroptera</taxon>
        <taxon>Panheteroptera</taxon>
        <taxon>Cimicomorpha</taxon>
        <taxon>Miridae</taxon>
        <taxon>Dicyphina</taxon>
        <taxon>Nesidiocoris</taxon>
    </lineage>
</organism>
<evidence type="ECO:0000313" key="2">
    <source>
        <dbReference type="EMBL" id="CAB0018160.1"/>
    </source>
</evidence>
<evidence type="ECO:0000313" key="3">
    <source>
        <dbReference type="Proteomes" id="UP000479000"/>
    </source>
</evidence>
<feature type="non-terminal residue" evidence="2">
    <location>
        <position position="398"/>
    </location>
</feature>
<feature type="compositionally biased region" description="Basic and acidic residues" evidence="1">
    <location>
        <begin position="8"/>
        <end position="19"/>
    </location>
</feature>
<accession>A0A6H5HKT1</accession>
<feature type="region of interest" description="Disordered" evidence="1">
    <location>
        <begin position="1"/>
        <end position="126"/>
    </location>
</feature>
<name>A0A6H5HKT1_9HEMI</name>
<keyword evidence="3" id="KW-1185">Reference proteome</keyword>
<feature type="compositionally biased region" description="Basic residues" evidence="1">
    <location>
        <begin position="20"/>
        <end position="49"/>
    </location>
</feature>
<proteinExistence type="predicted"/>
<dbReference type="EMBL" id="CADCXU010032277">
    <property type="protein sequence ID" value="CAB0018160.1"/>
    <property type="molecule type" value="Genomic_DNA"/>
</dbReference>
<feature type="compositionally biased region" description="Basic residues" evidence="1">
    <location>
        <begin position="85"/>
        <end position="94"/>
    </location>
</feature>
<feature type="compositionally biased region" description="Basic and acidic residues" evidence="1">
    <location>
        <begin position="50"/>
        <end position="67"/>
    </location>
</feature>
<sequence>MKTTKTNQKKEEENREEEKKKKKMTKKKITNKKKRKKIAKLKKVKKKQKKNDNKENKKNYNMKERENKKKKYIKEKEVDGEEGKRRRRRRRSRERRTVLLPCPRTDKPLERHRHRHRHRGAKGRRHQPISDAFRTPTTYDGNGTAKISRSNVCSAVAVVGSGGSESVADWLMPSPLRSTVPVPVPVPLQRLVRSWAGEETGLTCDTAFTGIGPSRRSVGWGGERSDVKLALTSQQIENFPNQTENVANQNTLAFCDRIQNVGAYGQKNRIPVIRVKKMLSTIVQWPKLPLDSAEENSLKTVFWWIYRMYRPWRSENLAIENQKRNKMPPANNFLAIAEEDGKSEIVIPTRFPAERFRTGVSHSRSVALGIHNHNGSFWNRIASSIWCLAEENIFPKKE</sequence>
<feature type="compositionally biased region" description="Basic and acidic residues" evidence="1">
    <location>
        <begin position="74"/>
        <end position="84"/>
    </location>
</feature>
<gene>
    <name evidence="2" type="ORF">NTEN_LOCUS22069</name>
</gene>
<feature type="compositionally biased region" description="Basic residues" evidence="1">
    <location>
        <begin position="110"/>
        <end position="126"/>
    </location>
</feature>
<reference evidence="2 3" key="1">
    <citation type="submission" date="2020-02" db="EMBL/GenBank/DDBJ databases">
        <authorList>
            <person name="Ferguson B K."/>
        </authorList>
    </citation>
    <scope>NUCLEOTIDE SEQUENCE [LARGE SCALE GENOMIC DNA]</scope>
</reference>
<dbReference type="Proteomes" id="UP000479000">
    <property type="component" value="Unassembled WGS sequence"/>
</dbReference>